<dbReference type="AlphaFoldDB" id="A0AA36M5D6"/>
<feature type="transmembrane region" description="Helical" evidence="2">
    <location>
        <begin position="80"/>
        <end position="100"/>
    </location>
</feature>
<organism evidence="3 4">
    <name type="scientific">Cylicocyclus nassatus</name>
    <name type="common">Nematode worm</name>
    <dbReference type="NCBI Taxonomy" id="53992"/>
    <lineage>
        <taxon>Eukaryota</taxon>
        <taxon>Metazoa</taxon>
        <taxon>Ecdysozoa</taxon>
        <taxon>Nematoda</taxon>
        <taxon>Chromadorea</taxon>
        <taxon>Rhabditida</taxon>
        <taxon>Rhabditina</taxon>
        <taxon>Rhabditomorpha</taxon>
        <taxon>Strongyloidea</taxon>
        <taxon>Strongylidae</taxon>
        <taxon>Cylicocyclus</taxon>
    </lineage>
</organism>
<keyword evidence="2" id="KW-0812">Transmembrane</keyword>
<dbReference type="Proteomes" id="UP001176961">
    <property type="component" value="Unassembled WGS sequence"/>
</dbReference>
<dbReference type="EMBL" id="CATQJL010000223">
    <property type="protein sequence ID" value="CAJ0598536.1"/>
    <property type="molecule type" value="Genomic_DNA"/>
</dbReference>
<protein>
    <submittedName>
        <fullName evidence="3">Uncharacterized protein</fullName>
    </submittedName>
</protein>
<keyword evidence="2" id="KW-0472">Membrane</keyword>
<reference evidence="3" key="1">
    <citation type="submission" date="2023-07" db="EMBL/GenBank/DDBJ databases">
        <authorList>
            <consortium name="CYATHOMIX"/>
        </authorList>
    </citation>
    <scope>NUCLEOTIDE SEQUENCE</scope>
    <source>
        <strain evidence="3">N/A</strain>
    </source>
</reference>
<feature type="compositionally biased region" description="Polar residues" evidence="1">
    <location>
        <begin position="186"/>
        <end position="196"/>
    </location>
</feature>
<accession>A0AA36M5D6</accession>
<sequence>MIYNGEMPPNLHELRPLLNRALSSLLSEIFELVKSFIFFCLLTVKMFWPQRYTTIMHARGGGLNLLLLERAKLRSEDDEFVYLWSGFACFYYALLTVTVVKNIADYQTNENHRHRNPFAIPDAPRYPQVVILPAEPELGNTNPDDPPPYSAIAHSGNGVETAKEETQPPNYSDLEASPNNIPEFPTANQRNVSNGTVVIGRK</sequence>
<evidence type="ECO:0000313" key="3">
    <source>
        <dbReference type="EMBL" id="CAJ0598536.1"/>
    </source>
</evidence>
<comment type="caution">
    <text evidence="3">The sequence shown here is derived from an EMBL/GenBank/DDBJ whole genome shotgun (WGS) entry which is preliminary data.</text>
</comment>
<name>A0AA36M5D6_CYLNA</name>
<keyword evidence="2" id="KW-1133">Transmembrane helix</keyword>
<feature type="region of interest" description="Disordered" evidence="1">
    <location>
        <begin position="138"/>
        <end position="202"/>
    </location>
</feature>
<proteinExistence type="predicted"/>
<evidence type="ECO:0000313" key="4">
    <source>
        <dbReference type="Proteomes" id="UP001176961"/>
    </source>
</evidence>
<keyword evidence="4" id="KW-1185">Reference proteome</keyword>
<evidence type="ECO:0000256" key="2">
    <source>
        <dbReference type="SAM" id="Phobius"/>
    </source>
</evidence>
<feature type="transmembrane region" description="Helical" evidence="2">
    <location>
        <begin position="29"/>
        <end position="48"/>
    </location>
</feature>
<evidence type="ECO:0000256" key="1">
    <source>
        <dbReference type="SAM" id="MobiDB-lite"/>
    </source>
</evidence>
<gene>
    <name evidence="3" type="ORF">CYNAS_LOCUS10519</name>
</gene>